<dbReference type="EMBL" id="NXFY01000001">
    <property type="protein sequence ID" value="PHO19457.1"/>
    <property type="molecule type" value="Genomic_DNA"/>
</dbReference>
<keyword evidence="7" id="KW-1185">Reference proteome</keyword>
<dbReference type="GO" id="GO:0003700">
    <property type="term" value="F:DNA-binding transcription factor activity"/>
    <property type="evidence" value="ECO:0007669"/>
    <property type="project" value="InterPro"/>
</dbReference>
<keyword evidence="2" id="KW-0238">DNA-binding</keyword>
<keyword evidence="3" id="KW-0804">Transcription</keyword>
<dbReference type="Proteomes" id="UP000221222">
    <property type="component" value="Unassembled WGS sequence"/>
</dbReference>
<evidence type="ECO:0000313" key="8">
    <source>
        <dbReference type="Proteomes" id="UP000262712"/>
    </source>
</evidence>
<sequence>MEKQHLDNFYEDILNNPQYKQYGLILPLTVIYKNLFNDSECFTKKTYDLIHSDIDVLAALYFNGKALSHEELYDSTMPFKKTLTPTDLYAATVFSSGGMTKVLKKLEDKKLISRCACPNDKRSLLVSLEKEGEDIILDCLEKLVQRREKFFNILSESEKQTLEDILKKLTYQLF</sequence>
<organism evidence="6 7">
    <name type="scientific">Malaciobacter molluscorum LMG 25693</name>
    <dbReference type="NCBI Taxonomy" id="870501"/>
    <lineage>
        <taxon>Bacteria</taxon>
        <taxon>Pseudomonadati</taxon>
        <taxon>Campylobacterota</taxon>
        <taxon>Epsilonproteobacteria</taxon>
        <taxon>Campylobacterales</taxon>
        <taxon>Arcobacteraceae</taxon>
        <taxon>Malaciobacter</taxon>
    </lineage>
</organism>
<dbReference type="PANTHER" id="PTHR42756:SF1">
    <property type="entry name" value="TRANSCRIPTIONAL REPRESSOR OF EMRAB OPERON"/>
    <property type="match status" value="1"/>
</dbReference>
<dbReference type="InterPro" id="IPR036390">
    <property type="entry name" value="WH_DNA-bd_sf"/>
</dbReference>
<dbReference type="InterPro" id="IPR000835">
    <property type="entry name" value="HTH_MarR-typ"/>
</dbReference>
<protein>
    <submittedName>
        <fullName evidence="6">MarR family transcriptional regulator</fullName>
    </submittedName>
    <submittedName>
        <fullName evidence="5">Transcriptional regulator, MarR family</fullName>
    </submittedName>
</protein>
<reference evidence="6 7" key="1">
    <citation type="submission" date="2017-09" db="EMBL/GenBank/DDBJ databases">
        <title>Arcobacter canalis sp. nov., a new species isolated from a water canal contaminated with urban sewage.</title>
        <authorList>
            <person name="Perez-Cataluna A."/>
            <person name="Salas-Masso N."/>
            <person name="Figueras M.J."/>
        </authorList>
    </citation>
    <scope>NUCLEOTIDE SEQUENCE [LARGE SCALE GENOMIC DNA]</scope>
    <source>
        <strain evidence="6 7">F98-3</strain>
    </source>
</reference>
<evidence type="ECO:0000313" key="5">
    <source>
        <dbReference type="EMBL" id="AXX92230.1"/>
    </source>
</evidence>
<dbReference type="Gene3D" id="1.10.10.10">
    <property type="entry name" value="Winged helix-like DNA-binding domain superfamily/Winged helix DNA-binding domain"/>
    <property type="match status" value="1"/>
</dbReference>
<evidence type="ECO:0000259" key="4">
    <source>
        <dbReference type="PROSITE" id="PS50995"/>
    </source>
</evidence>
<dbReference type="SMART" id="SM00347">
    <property type="entry name" value="HTH_MARR"/>
    <property type="match status" value="1"/>
</dbReference>
<dbReference type="Proteomes" id="UP000262712">
    <property type="component" value="Chromosome"/>
</dbReference>
<dbReference type="SUPFAM" id="SSF46785">
    <property type="entry name" value="Winged helix' DNA-binding domain"/>
    <property type="match status" value="1"/>
</dbReference>
<dbReference type="KEGG" id="amol:AMOL_1249"/>
<dbReference type="EMBL" id="CP032098">
    <property type="protein sequence ID" value="AXX92230.1"/>
    <property type="molecule type" value="Genomic_DNA"/>
</dbReference>
<evidence type="ECO:0000256" key="2">
    <source>
        <dbReference type="ARBA" id="ARBA00023125"/>
    </source>
</evidence>
<evidence type="ECO:0000256" key="1">
    <source>
        <dbReference type="ARBA" id="ARBA00023015"/>
    </source>
</evidence>
<proteinExistence type="predicted"/>
<accession>A0A2G1DLS8</accession>
<feature type="domain" description="HTH marR-type" evidence="4">
    <location>
        <begin position="21"/>
        <end position="171"/>
    </location>
</feature>
<keyword evidence="1" id="KW-0805">Transcription regulation</keyword>
<name>A0A2G1DLS8_9BACT</name>
<gene>
    <name evidence="5" type="ORF">AMOL_1249</name>
    <name evidence="6" type="ORF">CPU12_01370</name>
</gene>
<dbReference type="GO" id="GO:0003677">
    <property type="term" value="F:DNA binding"/>
    <property type="evidence" value="ECO:0007669"/>
    <property type="project" value="UniProtKB-KW"/>
</dbReference>
<evidence type="ECO:0000313" key="7">
    <source>
        <dbReference type="Proteomes" id="UP000221222"/>
    </source>
</evidence>
<evidence type="ECO:0000313" key="6">
    <source>
        <dbReference type="EMBL" id="PHO19457.1"/>
    </source>
</evidence>
<dbReference type="PANTHER" id="PTHR42756">
    <property type="entry name" value="TRANSCRIPTIONAL REGULATOR, MARR"/>
    <property type="match status" value="1"/>
</dbReference>
<dbReference type="Pfam" id="PF12802">
    <property type="entry name" value="MarR_2"/>
    <property type="match status" value="1"/>
</dbReference>
<evidence type="ECO:0000256" key="3">
    <source>
        <dbReference type="ARBA" id="ARBA00023163"/>
    </source>
</evidence>
<dbReference type="PRINTS" id="PR00598">
    <property type="entry name" value="HTHMARR"/>
</dbReference>
<dbReference type="AlphaFoldDB" id="A0A2G1DLS8"/>
<reference evidence="5 8" key="2">
    <citation type="submission" date="2018-08" db="EMBL/GenBank/DDBJ databases">
        <title>Complete genome of the Arcobacter molluscorum type strain LMG 25693.</title>
        <authorList>
            <person name="Miller W.G."/>
            <person name="Yee E."/>
            <person name="Bono J.L."/>
        </authorList>
    </citation>
    <scope>NUCLEOTIDE SEQUENCE [LARGE SCALE GENOMIC DNA]</scope>
    <source>
        <strain evidence="5 8">CECT 7696</strain>
    </source>
</reference>
<dbReference type="InterPro" id="IPR036388">
    <property type="entry name" value="WH-like_DNA-bd_sf"/>
</dbReference>
<dbReference type="PROSITE" id="PS50995">
    <property type="entry name" value="HTH_MARR_2"/>
    <property type="match status" value="1"/>
</dbReference>
<dbReference type="RefSeq" id="WP_099341273.1">
    <property type="nucleotide sequence ID" value="NZ_CP032098.1"/>
</dbReference>